<comment type="caution">
    <text evidence="2">The sequence shown here is derived from an EMBL/GenBank/DDBJ whole genome shotgun (WGS) entry which is preliminary data.</text>
</comment>
<evidence type="ECO:0000313" key="2">
    <source>
        <dbReference type="EMBL" id="TLD41866.1"/>
    </source>
</evidence>
<accession>A0A533QAY1</accession>
<evidence type="ECO:0000313" key="3">
    <source>
        <dbReference type="Proteomes" id="UP000319783"/>
    </source>
</evidence>
<evidence type="ECO:0000256" key="1">
    <source>
        <dbReference type="SAM" id="SignalP"/>
    </source>
</evidence>
<dbReference type="Proteomes" id="UP000319783">
    <property type="component" value="Unassembled WGS sequence"/>
</dbReference>
<reference evidence="2 3" key="1">
    <citation type="submission" date="2019-04" db="EMBL/GenBank/DDBJ databases">
        <title>Genome of a novel bacterium Candidatus Jettenia ecosi reconstructed from metagenome of an anammox bioreactor.</title>
        <authorList>
            <person name="Mardanov A.V."/>
            <person name="Beletsky A.V."/>
            <person name="Ravin N.V."/>
            <person name="Botchkova E.A."/>
            <person name="Litti Y.V."/>
            <person name="Nozhevnikova A.N."/>
        </authorList>
    </citation>
    <scope>NUCLEOTIDE SEQUENCE [LARGE SCALE GENOMIC DNA]</scope>
    <source>
        <strain evidence="2">J2</strain>
    </source>
</reference>
<keyword evidence="1" id="KW-0732">Signal</keyword>
<name>A0A533QAY1_9BACT</name>
<sequence>MKKNIVVCGLITGLLGTASVLADMHVDSADTHTQQGIGVSLPGTQLEHLEQLANYGNIMKEQLGEKVKLLSAGNQRLIGLGEKWDKLKPVLEKVMEKGSSPRKASQYNIFTPGSDFNSSDDFLSRFAGMTQSQTSSAWCGTNAIIAFNDSGSFVRTFIDPAACGNFSFIGWSRSTNPATAAPTFIDKGVMTPYPNPQGIVFQDLMGDVKTACASPERFYCSSTSTLYKRTISGGFVIQSAISVVRSLDGGETFGSAVPAVQKPTGGYPSYVLDKPWMAVKPGNSAATDTIYVTYTSINPSLDTIEFVKSVNGGAAWSAPIVIGTAGYYGTVQGSQVAFSPLPAPNGTIYVTWEEYDTFPCGNRRIKIRKSTDNGDTFSAPVQVTDIVGCGDGFRMQGNFSNFMDNSGLAVNPKNGNVYVAYQDGRGPSLPDSFGECGYYNFSNIYFRRSTDGGSTWTDPIKVNSDSANAKIDQFMPGIAVEKNTGRILVTFYDRRHDIKRNFTIRFWRAISSDSGNTWTSQSSMSGSFPAITGWEDDLFDDHYMSNYEAPSSDSAGTSTSGFITNWSDNTLGDANIQFQKIP</sequence>
<organism evidence="2 3">
    <name type="scientific">Candidatus Jettenia ecosi</name>
    <dbReference type="NCBI Taxonomy" id="2494326"/>
    <lineage>
        <taxon>Bacteria</taxon>
        <taxon>Pseudomonadati</taxon>
        <taxon>Planctomycetota</taxon>
        <taxon>Candidatus Brocadiia</taxon>
        <taxon>Candidatus Brocadiales</taxon>
        <taxon>Candidatus Brocadiaceae</taxon>
        <taxon>Candidatus Jettenia</taxon>
    </lineage>
</organism>
<dbReference type="EMBL" id="SULG01000034">
    <property type="protein sequence ID" value="TLD41866.1"/>
    <property type="molecule type" value="Genomic_DNA"/>
</dbReference>
<dbReference type="AlphaFoldDB" id="A0A533QAY1"/>
<gene>
    <name evidence="2" type="ORF">JETT_1883</name>
</gene>
<feature type="signal peptide" evidence="1">
    <location>
        <begin position="1"/>
        <end position="22"/>
    </location>
</feature>
<dbReference type="Gene3D" id="2.120.10.10">
    <property type="match status" value="2"/>
</dbReference>
<feature type="chain" id="PRO_5022000248" evidence="1">
    <location>
        <begin position="23"/>
        <end position="582"/>
    </location>
</feature>
<dbReference type="SUPFAM" id="SSF50939">
    <property type="entry name" value="Sialidases"/>
    <property type="match status" value="1"/>
</dbReference>
<proteinExistence type="predicted"/>
<dbReference type="InterPro" id="IPR036278">
    <property type="entry name" value="Sialidase_sf"/>
</dbReference>
<dbReference type="CDD" id="cd15482">
    <property type="entry name" value="Sialidase_non-viral"/>
    <property type="match status" value="1"/>
</dbReference>
<protein>
    <submittedName>
        <fullName evidence="2">Neuraminidase (Sialidase)</fullName>
    </submittedName>
</protein>